<protein>
    <submittedName>
        <fullName evidence="1">Uncharacterized protein</fullName>
    </submittedName>
</protein>
<organism evidence="1 2">
    <name type="scientific">Zymoseptoria tritici (strain ST99CH_3D7)</name>
    <dbReference type="NCBI Taxonomy" id="1276538"/>
    <lineage>
        <taxon>Eukaryota</taxon>
        <taxon>Fungi</taxon>
        <taxon>Dikarya</taxon>
        <taxon>Ascomycota</taxon>
        <taxon>Pezizomycotina</taxon>
        <taxon>Dothideomycetes</taxon>
        <taxon>Dothideomycetidae</taxon>
        <taxon>Mycosphaerellales</taxon>
        <taxon>Mycosphaerellaceae</taxon>
        <taxon>Zymoseptoria</taxon>
    </lineage>
</organism>
<keyword evidence="2" id="KW-1185">Reference proteome</keyword>
<evidence type="ECO:0000313" key="2">
    <source>
        <dbReference type="Proteomes" id="UP000215127"/>
    </source>
</evidence>
<dbReference type="EMBL" id="LT853701">
    <property type="protein sequence ID" value="SMQ54619.1"/>
    <property type="molecule type" value="Genomic_DNA"/>
</dbReference>
<name>A0A1X7S4Q0_ZYMT9</name>
<sequence length="196" mass="22234">MDSSSHPSLYPSDVLPAVSKRKKDKKTYCVRLARMLEYLDRRAQAWDQKSPLLQLPAELRQTILGYVLDEQTIYDPRPSQQTQALALVCRTFADDLEPTMKQWDQDEAVLRTRFGTERNAMSAYIQELMMPIGVAAKAIPPRKSKKRHRKEADNAVSGWPCNNIFGLIPRRSLACLGPGSMSEINLHLGRIPVILD</sequence>
<reference evidence="1 2" key="1">
    <citation type="submission" date="2016-06" db="EMBL/GenBank/DDBJ databases">
        <authorList>
            <person name="Kjaerup R.B."/>
            <person name="Dalgaard T.S."/>
            <person name="Juul-Madsen H.R."/>
        </authorList>
    </citation>
    <scope>NUCLEOTIDE SEQUENCE [LARGE SCALE GENOMIC DNA]</scope>
</reference>
<accession>A0A1X7S4Q0</accession>
<dbReference type="AlphaFoldDB" id="A0A1X7S4Q0"/>
<proteinExistence type="predicted"/>
<evidence type="ECO:0000313" key="1">
    <source>
        <dbReference type="EMBL" id="SMQ54619.1"/>
    </source>
</evidence>
<dbReference type="Proteomes" id="UP000215127">
    <property type="component" value="Chromosome 10"/>
</dbReference>
<gene>
    <name evidence="1" type="ORF">ZT3D7_G9774</name>
</gene>